<dbReference type="EMBL" id="LR134441">
    <property type="protein sequence ID" value="VEI00810.1"/>
    <property type="molecule type" value="Genomic_DNA"/>
</dbReference>
<name>A0A3S4YL69_9FLAO</name>
<evidence type="ECO:0000313" key="3">
    <source>
        <dbReference type="EMBL" id="VEI00810.1"/>
    </source>
</evidence>
<feature type="signal peptide" evidence="1">
    <location>
        <begin position="1"/>
        <end position="24"/>
    </location>
</feature>
<dbReference type="EMBL" id="JPEP01000002">
    <property type="protein sequence ID" value="KEY18216.1"/>
    <property type="molecule type" value="Genomic_DNA"/>
</dbReference>
<dbReference type="PROSITE" id="PS51257">
    <property type="entry name" value="PROKAR_LIPOPROTEIN"/>
    <property type="match status" value="1"/>
</dbReference>
<dbReference type="Proteomes" id="UP000028349">
    <property type="component" value="Unassembled WGS sequence"/>
</dbReference>
<evidence type="ECO:0000313" key="4">
    <source>
        <dbReference type="Proteomes" id="UP000028349"/>
    </source>
</evidence>
<dbReference type="KEGG" id="cant:NCTC13489_02363"/>
<evidence type="ECO:0008006" key="6">
    <source>
        <dbReference type="Google" id="ProtNLM"/>
    </source>
</evidence>
<protein>
    <recommendedName>
        <fullName evidence="6">DUF4292 domain-containing protein</fullName>
    </recommendedName>
</protein>
<evidence type="ECO:0000313" key="2">
    <source>
        <dbReference type="EMBL" id="KEY18216.1"/>
    </source>
</evidence>
<reference evidence="3 5" key="2">
    <citation type="submission" date="2018-12" db="EMBL/GenBank/DDBJ databases">
        <authorList>
            <consortium name="Pathogen Informatics"/>
        </authorList>
    </citation>
    <scope>NUCLEOTIDE SEQUENCE [LARGE SCALE GENOMIC DNA]</scope>
    <source>
        <strain evidence="3 5">NCTC13489</strain>
    </source>
</reference>
<dbReference type="Proteomes" id="UP000270036">
    <property type="component" value="Chromosome"/>
</dbReference>
<evidence type="ECO:0000313" key="5">
    <source>
        <dbReference type="Proteomes" id="UP000270036"/>
    </source>
</evidence>
<keyword evidence="1" id="KW-0732">Signal</keyword>
<sequence>MIKKIGLWVSGLALIALQSCSVNTETTYYKDSATSMESNILIDKGMLSMISMMNNGSSKLPVQDLSKLTTEWKSLYDIQKDGLITLNKDSTKVLQKMFMKVNKDKGEIYGLSLKYDKLLPNEITSLLSQSKQLKNLPLQNVGKWDGKTLTIDTNQFTSASFLNNIEDNSEKKVIKNPATKSDSLEVYGKKMAEGVVGMMKMFPVNFSSTIKFQKPIKSIVGKHDHVKQIDKKTIQINLRSNDLLDEKTALKNKDQKIIITTE</sequence>
<reference evidence="2 4" key="1">
    <citation type="submission" date="2014-07" db="EMBL/GenBank/DDBJ databases">
        <authorList>
            <person name="Pisani N.G."/>
            <person name="Newman J.D."/>
        </authorList>
    </citation>
    <scope>NUCLEOTIDE SEQUENCE [LARGE SCALE GENOMIC DNA]</scope>
    <source>
        <strain evidence="2 4">LMG 24720</strain>
    </source>
</reference>
<evidence type="ECO:0000256" key="1">
    <source>
        <dbReference type="SAM" id="SignalP"/>
    </source>
</evidence>
<dbReference type="STRING" id="266748.HY04_06760"/>
<proteinExistence type="predicted"/>
<accession>A0A3S4YL69</accession>
<feature type="chain" id="PRO_5018737629" description="DUF4292 domain-containing protein" evidence="1">
    <location>
        <begin position="25"/>
        <end position="262"/>
    </location>
</feature>
<dbReference type="OrthoDB" id="1241134at2"/>
<gene>
    <name evidence="2" type="ORF">HY04_06760</name>
    <name evidence="3" type="ORF">NCTC13489_02363</name>
</gene>
<keyword evidence="4" id="KW-1185">Reference proteome</keyword>
<organism evidence="3 5">
    <name type="scientific">Kaistella antarctica</name>
    <dbReference type="NCBI Taxonomy" id="266748"/>
    <lineage>
        <taxon>Bacteria</taxon>
        <taxon>Pseudomonadati</taxon>
        <taxon>Bacteroidota</taxon>
        <taxon>Flavobacteriia</taxon>
        <taxon>Flavobacteriales</taxon>
        <taxon>Weeksellaceae</taxon>
        <taxon>Chryseobacterium group</taxon>
        <taxon>Kaistella</taxon>
    </lineage>
</organism>
<dbReference type="AlphaFoldDB" id="A0A3S4YL69"/>
<dbReference type="RefSeq" id="WP_034718444.1">
    <property type="nucleotide sequence ID" value="NZ_FOIX01000001.1"/>
</dbReference>